<dbReference type="Proteomes" id="UP000254400">
    <property type="component" value="Unassembled WGS sequence"/>
</dbReference>
<organism evidence="1 2">
    <name type="scientific">Paenibacillus polymyxa</name>
    <name type="common">Bacillus polymyxa</name>
    <dbReference type="NCBI Taxonomy" id="1406"/>
    <lineage>
        <taxon>Bacteria</taxon>
        <taxon>Bacillati</taxon>
        <taxon>Bacillota</taxon>
        <taxon>Bacilli</taxon>
        <taxon>Bacillales</taxon>
        <taxon>Paenibacillaceae</taxon>
        <taxon>Paenibacillus</taxon>
    </lineage>
</organism>
<accession>A0A378XUH2</accession>
<dbReference type="AlphaFoldDB" id="A0A378XUH2"/>
<gene>
    <name evidence="1" type="ORF">NCTC10343_01553</name>
</gene>
<proteinExistence type="predicted"/>
<name>A0A378XUH2_PAEPO</name>
<evidence type="ECO:0000313" key="2">
    <source>
        <dbReference type="Proteomes" id="UP000254400"/>
    </source>
</evidence>
<protein>
    <submittedName>
        <fullName evidence="1">Uncharacterized protein</fullName>
    </submittedName>
</protein>
<sequence length="133" mass="15593">MDIKEIKQYIHDIQRLRDTAESFTDDSPGALVRKVELLTQAHTLMGRVSAYMSGRHMQTYNLRKRVYAETMRDTTERNKKVAAELAVLDIRDTEAEDFERMHLWKNEFKSLAEYLYELRLRLRVDMHIGGGGS</sequence>
<dbReference type="RefSeq" id="WP_019686651.1">
    <property type="nucleotide sequence ID" value="NZ_CP023711.1"/>
</dbReference>
<reference evidence="1 2" key="1">
    <citation type="submission" date="2018-06" db="EMBL/GenBank/DDBJ databases">
        <authorList>
            <consortium name="Pathogen Informatics"/>
            <person name="Doyle S."/>
        </authorList>
    </citation>
    <scope>NUCLEOTIDE SEQUENCE [LARGE SCALE GENOMIC DNA]</scope>
    <source>
        <strain evidence="1 2">NCTC10343</strain>
    </source>
</reference>
<evidence type="ECO:0000313" key="1">
    <source>
        <dbReference type="EMBL" id="SUA68189.1"/>
    </source>
</evidence>
<dbReference type="GeneID" id="93350339"/>
<dbReference type="EMBL" id="UGSC01000001">
    <property type="protein sequence ID" value="SUA68189.1"/>
    <property type="molecule type" value="Genomic_DNA"/>
</dbReference>